<name>A0AAD5WWV3_9PEZI</name>
<reference evidence="2" key="1">
    <citation type="submission" date="2022-07" db="EMBL/GenBank/DDBJ databases">
        <title>Draft genome sequence of Zalerion maritima ATCC 34329, a (micro)plastics degrading marine fungus.</title>
        <authorList>
            <person name="Paco A."/>
            <person name="Goncalves M.F.M."/>
            <person name="Rocha-Santos T.A.P."/>
            <person name="Alves A."/>
        </authorList>
    </citation>
    <scope>NUCLEOTIDE SEQUENCE</scope>
    <source>
        <strain evidence="2">ATCC 34329</strain>
    </source>
</reference>
<dbReference type="EMBL" id="JAKWBI020000026">
    <property type="protein sequence ID" value="KAJ2905726.1"/>
    <property type="molecule type" value="Genomic_DNA"/>
</dbReference>
<dbReference type="Proteomes" id="UP001201980">
    <property type="component" value="Unassembled WGS sequence"/>
</dbReference>
<proteinExistence type="predicted"/>
<dbReference type="AlphaFoldDB" id="A0AAD5WWV3"/>
<evidence type="ECO:0000313" key="3">
    <source>
        <dbReference type="Proteomes" id="UP001201980"/>
    </source>
</evidence>
<comment type="caution">
    <text evidence="2">The sequence shown here is derived from an EMBL/GenBank/DDBJ whole genome shotgun (WGS) entry which is preliminary data.</text>
</comment>
<feature type="compositionally biased region" description="Acidic residues" evidence="1">
    <location>
        <begin position="1"/>
        <end position="14"/>
    </location>
</feature>
<keyword evidence="3" id="KW-1185">Reference proteome</keyword>
<evidence type="ECO:0000256" key="1">
    <source>
        <dbReference type="SAM" id="MobiDB-lite"/>
    </source>
</evidence>
<evidence type="ECO:0000313" key="2">
    <source>
        <dbReference type="EMBL" id="KAJ2905726.1"/>
    </source>
</evidence>
<feature type="region of interest" description="Disordered" evidence="1">
    <location>
        <begin position="1"/>
        <end position="30"/>
    </location>
</feature>
<organism evidence="2 3">
    <name type="scientific">Zalerion maritima</name>
    <dbReference type="NCBI Taxonomy" id="339359"/>
    <lineage>
        <taxon>Eukaryota</taxon>
        <taxon>Fungi</taxon>
        <taxon>Dikarya</taxon>
        <taxon>Ascomycota</taxon>
        <taxon>Pezizomycotina</taxon>
        <taxon>Sordariomycetes</taxon>
        <taxon>Lulworthiomycetidae</taxon>
        <taxon>Lulworthiales</taxon>
        <taxon>Lulworthiaceae</taxon>
        <taxon>Zalerion</taxon>
    </lineage>
</organism>
<accession>A0AAD5WWV3</accession>
<gene>
    <name evidence="2" type="ORF">MKZ38_004593</name>
</gene>
<sequence length="145" mass="16299">MLETLEEDTWEDLEQEYRDDMASKPPVSPAMIKRELRRQCLIKAMNDKLSTGTEVQVSREQEEARIAEWKTLKVQHDSGQRPISRAQLTGSTTSSAIVTTAAADTVEFISPAKPRSKLGLRIARFLKRCTPPPAEVDVEAYPRGD</sequence>
<protein>
    <submittedName>
        <fullName evidence="2">Uncharacterized protein</fullName>
    </submittedName>
</protein>